<comment type="subcellular location">
    <subcellularLocation>
        <location evidence="3">Secreted</location>
    </subcellularLocation>
    <subcellularLocation>
        <location evidence="3">Bacterial flagellum</location>
    </subcellularLocation>
</comment>
<dbReference type="SUPFAM" id="SSF64518">
    <property type="entry name" value="Phase 1 flagellin"/>
    <property type="match status" value="1"/>
</dbReference>
<evidence type="ECO:0000259" key="5">
    <source>
        <dbReference type="Pfam" id="PF00700"/>
    </source>
</evidence>
<comment type="similarity">
    <text evidence="1 3">Belongs to the bacterial flagellin family.</text>
</comment>
<dbReference type="EMBL" id="BNCI01000001">
    <property type="protein sequence ID" value="GHF19615.1"/>
    <property type="molecule type" value="Genomic_DNA"/>
</dbReference>
<feature type="domain" description="Flagellin C-terminal" evidence="5">
    <location>
        <begin position="189"/>
        <end position="273"/>
    </location>
</feature>
<keyword evidence="3" id="KW-0964">Secreted</keyword>
<comment type="function">
    <text evidence="3">Flagellin is the subunit protein which polymerizes to form the filaments of bacterial flagella.</text>
</comment>
<dbReference type="Proteomes" id="UP000630923">
    <property type="component" value="Unassembled WGS sequence"/>
</dbReference>
<dbReference type="RefSeq" id="WP_191251011.1">
    <property type="nucleotide sequence ID" value="NZ_BNCI01000001.1"/>
</dbReference>
<dbReference type="GO" id="GO:0005198">
    <property type="term" value="F:structural molecule activity"/>
    <property type="evidence" value="ECO:0007669"/>
    <property type="project" value="UniProtKB-UniRule"/>
</dbReference>
<evidence type="ECO:0000313" key="7">
    <source>
        <dbReference type="Proteomes" id="UP000630923"/>
    </source>
</evidence>
<dbReference type="PANTHER" id="PTHR42792:SF2">
    <property type="entry name" value="FLAGELLIN"/>
    <property type="match status" value="1"/>
</dbReference>
<dbReference type="PANTHER" id="PTHR42792">
    <property type="entry name" value="FLAGELLIN"/>
    <property type="match status" value="1"/>
</dbReference>
<keyword evidence="7" id="KW-1185">Reference proteome</keyword>
<proteinExistence type="inferred from homology"/>
<keyword evidence="2 3" id="KW-0975">Bacterial flagellum</keyword>
<keyword evidence="6" id="KW-0282">Flagellum</keyword>
<evidence type="ECO:0000256" key="3">
    <source>
        <dbReference type="RuleBase" id="RU362073"/>
    </source>
</evidence>
<keyword evidence="6" id="KW-0969">Cilium</keyword>
<accession>A0A919ARB4</accession>
<feature type="domain" description="Flagellin N-terminal" evidence="4">
    <location>
        <begin position="5"/>
        <end position="137"/>
    </location>
</feature>
<organism evidence="6 7">
    <name type="scientific">Kordiimonas sediminis</name>
    <dbReference type="NCBI Taxonomy" id="1735581"/>
    <lineage>
        <taxon>Bacteria</taxon>
        <taxon>Pseudomonadati</taxon>
        <taxon>Pseudomonadota</taxon>
        <taxon>Alphaproteobacteria</taxon>
        <taxon>Kordiimonadales</taxon>
        <taxon>Kordiimonadaceae</taxon>
        <taxon>Kordiimonas</taxon>
    </lineage>
</organism>
<sequence length="274" mass="28793">MSFSVNTNGGALLALQNLSRTNASLETTQSRINTGLRVSSAKDDSSVYAIAQRMRATLSGYNAVKNSIDRGLSTLDVAIAAGEAISDLMIDLRGKAVAAADEGLDQDSRDKLWADAFQIGLQVDSISKSAEFSGNNLVLLDSNSTSVITSPDGSTTVELTAHDLTMDYFQFGLSTANFNNASNAASVVGLADNAIDEINTALTDFGATHKRLSLQHEFITSVSDAIEVGIGNLVDADLAKESATLQSLQVKQQLGLQALSIANQAPSSALSLFR</sequence>
<reference evidence="6" key="1">
    <citation type="journal article" date="2014" name="Int. J. Syst. Evol. Microbiol.">
        <title>Complete genome sequence of Corynebacterium casei LMG S-19264T (=DSM 44701T), isolated from a smear-ripened cheese.</title>
        <authorList>
            <consortium name="US DOE Joint Genome Institute (JGI-PGF)"/>
            <person name="Walter F."/>
            <person name="Albersmeier A."/>
            <person name="Kalinowski J."/>
            <person name="Ruckert C."/>
        </authorList>
    </citation>
    <scope>NUCLEOTIDE SEQUENCE</scope>
    <source>
        <strain evidence="6">KCTC 42590</strain>
    </source>
</reference>
<evidence type="ECO:0000259" key="4">
    <source>
        <dbReference type="Pfam" id="PF00669"/>
    </source>
</evidence>
<dbReference type="AlphaFoldDB" id="A0A919ARB4"/>
<dbReference type="Pfam" id="PF00669">
    <property type="entry name" value="Flagellin_N"/>
    <property type="match status" value="1"/>
</dbReference>
<evidence type="ECO:0000256" key="1">
    <source>
        <dbReference type="ARBA" id="ARBA00005709"/>
    </source>
</evidence>
<dbReference type="Pfam" id="PF00700">
    <property type="entry name" value="Flagellin_C"/>
    <property type="match status" value="1"/>
</dbReference>
<dbReference type="InterPro" id="IPR001492">
    <property type="entry name" value="Flagellin"/>
</dbReference>
<name>A0A919ARB4_9PROT</name>
<dbReference type="InterPro" id="IPR046358">
    <property type="entry name" value="Flagellin_C"/>
</dbReference>
<keyword evidence="6" id="KW-0966">Cell projection</keyword>
<comment type="caution">
    <text evidence="6">The sequence shown here is derived from an EMBL/GenBank/DDBJ whole genome shotgun (WGS) entry which is preliminary data.</text>
</comment>
<reference evidence="6" key="2">
    <citation type="submission" date="2020-09" db="EMBL/GenBank/DDBJ databases">
        <authorList>
            <person name="Sun Q."/>
            <person name="Kim S."/>
        </authorList>
    </citation>
    <scope>NUCLEOTIDE SEQUENCE</scope>
    <source>
        <strain evidence="6">KCTC 42590</strain>
    </source>
</reference>
<dbReference type="GO" id="GO:0005576">
    <property type="term" value="C:extracellular region"/>
    <property type="evidence" value="ECO:0007669"/>
    <property type="project" value="UniProtKB-SubCell"/>
</dbReference>
<dbReference type="GO" id="GO:0009288">
    <property type="term" value="C:bacterial-type flagellum"/>
    <property type="evidence" value="ECO:0007669"/>
    <property type="project" value="UniProtKB-SubCell"/>
</dbReference>
<evidence type="ECO:0000256" key="2">
    <source>
        <dbReference type="ARBA" id="ARBA00023143"/>
    </source>
</evidence>
<dbReference type="Gene3D" id="1.20.1330.10">
    <property type="entry name" value="f41 fragment of flagellin, N-terminal domain"/>
    <property type="match status" value="1"/>
</dbReference>
<gene>
    <name evidence="6" type="primary">fljM</name>
    <name evidence="6" type="ORF">GCM10017044_12920</name>
</gene>
<protein>
    <recommendedName>
        <fullName evidence="3">Flagellin</fullName>
    </recommendedName>
</protein>
<evidence type="ECO:0000313" key="6">
    <source>
        <dbReference type="EMBL" id="GHF19615.1"/>
    </source>
</evidence>
<dbReference type="InterPro" id="IPR001029">
    <property type="entry name" value="Flagellin_N"/>
</dbReference>